<keyword evidence="1" id="KW-0472">Membrane</keyword>
<feature type="domain" description="DUF5667" evidence="2">
    <location>
        <begin position="102"/>
        <end position="181"/>
    </location>
</feature>
<sequence>MARSQFSQLEQDLTILGKDAVLSLTQRQKIRDRLFKQIGQLDLIDAMQTKTEAVGLVMPVNKLASIFRPQKIMLGLPATVGLIATVFVATFTTGAIARDADPGQPLFVVRKAFETIELALTRDPARRAEVQLTIADERLQAISGADQTKLDAVVKESQKALESAKNAVSALQKTDTASTSSVDLVAKLKSLVDAQKTILSTIVKENIGKEDVRKSVAAIRQELDDLLPSDEAAGPNNSFSGVLTTAYGQPAINTNGTVYRLLGVDVDISAYVGLVNANVIGELGEEGIVVQKITIDSKLIGWYPSKDNNALPRVEGEQNNSLGQVSE</sequence>
<dbReference type="Proteomes" id="UP000034913">
    <property type="component" value="Unassembled WGS sequence"/>
</dbReference>
<reference evidence="3 4" key="1">
    <citation type="journal article" date="2015" name="Nature">
        <title>rRNA introns, odd ribosomes, and small enigmatic genomes across a large radiation of phyla.</title>
        <authorList>
            <person name="Brown C.T."/>
            <person name="Hug L.A."/>
            <person name="Thomas B.C."/>
            <person name="Sharon I."/>
            <person name="Castelle C.J."/>
            <person name="Singh A."/>
            <person name="Wilkins M.J."/>
            <person name="Williams K.H."/>
            <person name="Banfield J.F."/>
        </authorList>
    </citation>
    <scope>NUCLEOTIDE SEQUENCE [LARGE SCALE GENOMIC DNA]</scope>
</reference>
<dbReference type="InterPro" id="IPR043725">
    <property type="entry name" value="DUF5667"/>
</dbReference>
<evidence type="ECO:0000259" key="2">
    <source>
        <dbReference type="Pfam" id="PF18915"/>
    </source>
</evidence>
<evidence type="ECO:0000313" key="4">
    <source>
        <dbReference type="Proteomes" id="UP000034913"/>
    </source>
</evidence>
<proteinExistence type="predicted"/>
<gene>
    <name evidence="3" type="ORF">VF00_C0001G0059</name>
</gene>
<dbReference type="AlphaFoldDB" id="A0A0G2A4H8"/>
<keyword evidence="1" id="KW-0812">Transmembrane</keyword>
<dbReference type="Pfam" id="PF18915">
    <property type="entry name" value="DUF5667"/>
    <property type="match status" value="1"/>
</dbReference>
<name>A0A0G2A4H8_UNCK3</name>
<keyword evidence="1" id="KW-1133">Transmembrane helix</keyword>
<organism evidence="3 4">
    <name type="scientific">candidate division Kazan bacterium GW2011_GWB1_52_7</name>
    <dbReference type="NCBI Taxonomy" id="1620414"/>
    <lineage>
        <taxon>Bacteria</taxon>
        <taxon>Bacteria division Kazan-3B-28</taxon>
    </lineage>
</organism>
<evidence type="ECO:0000256" key="1">
    <source>
        <dbReference type="SAM" id="Phobius"/>
    </source>
</evidence>
<protein>
    <recommendedName>
        <fullName evidence="2">DUF5667 domain-containing protein</fullName>
    </recommendedName>
</protein>
<accession>A0A0G2A4H8</accession>
<feature type="transmembrane region" description="Helical" evidence="1">
    <location>
        <begin position="72"/>
        <end position="97"/>
    </location>
</feature>
<dbReference type="EMBL" id="LCRB01000001">
    <property type="protein sequence ID" value="KKW27124.1"/>
    <property type="molecule type" value="Genomic_DNA"/>
</dbReference>
<comment type="caution">
    <text evidence="3">The sequence shown here is derived from an EMBL/GenBank/DDBJ whole genome shotgun (WGS) entry which is preliminary data.</text>
</comment>
<evidence type="ECO:0000313" key="3">
    <source>
        <dbReference type="EMBL" id="KKW27124.1"/>
    </source>
</evidence>